<dbReference type="InterPro" id="IPR006016">
    <property type="entry name" value="UspA"/>
</dbReference>
<dbReference type="Proteomes" id="UP000315395">
    <property type="component" value="Chromosome"/>
</dbReference>
<reference evidence="3 4" key="1">
    <citation type="submission" date="2019-07" db="EMBL/GenBank/DDBJ databases">
        <title>complete genome sequencing of Ornithinimicrobium sp. H23M54.</title>
        <authorList>
            <person name="Bae J.-W."/>
            <person name="Lee S.-Y."/>
        </authorList>
    </citation>
    <scope>NUCLEOTIDE SEQUENCE [LARGE SCALE GENOMIC DNA]</scope>
    <source>
        <strain evidence="3 4">H23M54</strain>
    </source>
</reference>
<accession>A0A516G757</accession>
<dbReference type="EMBL" id="CP041616">
    <property type="protein sequence ID" value="QDO87367.1"/>
    <property type="molecule type" value="Genomic_DNA"/>
</dbReference>
<name>A0A516G757_9MICO</name>
<evidence type="ECO:0000256" key="1">
    <source>
        <dbReference type="ARBA" id="ARBA00008791"/>
    </source>
</evidence>
<dbReference type="OrthoDB" id="6174426at2"/>
<dbReference type="PANTHER" id="PTHR46553">
    <property type="entry name" value="ADENINE NUCLEOTIDE ALPHA HYDROLASES-LIKE SUPERFAMILY PROTEIN"/>
    <property type="match status" value="1"/>
</dbReference>
<dbReference type="InterPro" id="IPR006015">
    <property type="entry name" value="Universal_stress_UspA"/>
</dbReference>
<evidence type="ECO:0000313" key="4">
    <source>
        <dbReference type="Proteomes" id="UP000315395"/>
    </source>
</evidence>
<dbReference type="PANTHER" id="PTHR46553:SF3">
    <property type="entry name" value="ADENINE NUCLEOTIDE ALPHA HYDROLASES-LIKE SUPERFAMILY PROTEIN"/>
    <property type="match status" value="1"/>
</dbReference>
<dbReference type="KEGG" id="orz:FNH13_02655"/>
<evidence type="ECO:0000313" key="3">
    <source>
        <dbReference type="EMBL" id="QDO87367.1"/>
    </source>
</evidence>
<feature type="domain" description="UspA" evidence="2">
    <location>
        <begin position="6"/>
        <end position="130"/>
    </location>
</feature>
<comment type="similarity">
    <text evidence="1">Belongs to the universal stress protein A family.</text>
</comment>
<sequence>MANELIVVGMDGSDRAHDALRFAVEEAHRRDCPIEVITTWREDSPDDTREKAEQIQEHVRTQILAGQDDLPTIAFEVVEGRPEEVLVSASARADILVLGAHGVQSIRRAALGSISEYVARLASCPVVVIPVGAYN</sequence>
<dbReference type="Gene3D" id="3.40.50.620">
    <property type="entry name" value="HUPs"/>
    <property type="match status" value="1"/>
</dbReference>
<organism evidence="3 4">
    <name type="scientific">Ornithinimicrobium ciconiae</name>
    <dbReference type="NCBI Taxonomy" id="2594265"/>
    <lineage>
        <taxon>Bacteria</taxon>
        <taxon>Bacillati</taxon>
        <taxon>Actinomycetota</taxon>
        <taxon>Actinomycetes</taxon>
        <taxon>Micrococcales</taxon>
        <taxon>Ornithinimicrobiaceae</taxon>
        <taxon>Ornithinimicrobium</taxon>
    </lineage>
</organism>
<gene>
    <name evidence="3" type="ORF">FNH13_02655</name>
</gene>
<proteinExistence type="inferred from homology"/>
<dbReference type="SUPFAM" id="SSF52402">
    <property type="entry name" value="Adenine nucleotide alpha hydrolases-like"/>
    <property type="match status" value="1"/>
</dbReference>
<dbReference type="InterPro" id="IPR014729">
    <property type="entry name" value="Rossmann-like_a/b/a_fold"/>
</dbReference>
<protein>
    <submittedName>
        <fullName evidence="3">Universal stress protein</fullName>
    </submittedName>
</protein>
<dbReference type="RefSeq" id="WP_143782025.1">
    <property type="nucleotide sequence ID" value="NZ_CP041616.1"/>
</dbReference>
<dbReference type="AlphaFoldDB" id="A0A516G757"/>
<dbReference type="PRINTS" id="PR01438">
    <property type="entry name" value="UNVRSLSTRESS"/>
</dbReference>
<dbReference type="CDD" id="cd23659">
    <property type="entry name" value="USP_At3g01520-like"/>
    <property type="match status" value="1"/>
</dbReference>
<dbReference type="Pfam" id="PF00582">
    <property type="entry name" value="Usp"/>
    <property type="match status" value="1"/>
</dbReference>
<keyword evidence="4" id="KW-1185">Reference proteome</keyword>
<evidence type="ECO:0000259" key="2">
    <source>
        <dbReference type="Pfam" id="PF00582"/>
    </source>
</evidence>